<dbReference type="InterPro" id="IPR003594">
    <property type="entry name" value="HATPase_dom"/>
</dbReference>
<sequence>MEFQALPSRIGQVRRIVSAQLHHWRLEALIDATALGLTELLTNVHQHAEAEDGTGDGRGGRTAKHCTVELTFAWGRLTVSVHDHDPRLPRVRGSAGRERLSTHGRGLALVAAISESWGVRAQRDGSGKTVWFSLPVPSPAPAREGRTRPGAAAREGAAREGAARDGRAGEPGADTAPADRRPAVTPAPVLPPAGIEAATAG</sequence>
<dbReference type="Gene3D" id="3.30.565.10">
    <property type="entry name" value="Histidine kinase-like ATPase, C-terminal domain"/>
    <property type="match status" value="1"/>
</dbReference>
<organism evidence="4 5">
    <name type="scientific">Streptomyces albus</name>
    <dbReference type="NCBI Taxonomy" id="1888"/>
    <lineage>
        <taxon>Bacteria</taxon>
        <taxon>Bacillati</taxon>
        <taxon>Actinomycetota</taxon>
        <taxon>Actinomycetes</taxon>
        <taxon>Kitasatosporales</taxon>
        <taxon>Streptomycetaceae</taxon>
        <taxon>Streptomyces</taxon>
    </lineage>
</organism>
<dbReference type="EMBL" id="RCIY01000106">
    <property type="protein sequence ID" value="TGG76254.1"/>
    <property type="molecule type" value="Genomic_DNA"/>
</dbReference>
<dbReference type="SUPFAM" id="SSF55874">
    <property type="entry name" value="ATPase domain of HSP90 chaperone/DNA topoisomerase II/histidine kinase"/>
    <property type="match status" value="1"/>
</dbReference>
<feature type="compositionally biased region" description="Basic and acidic residues" evidence="2">
    <location>
        <begin position="156"/>
        <end position="168"/>
    </location>
</feature>
<feature type="region of interest" description="Disordered" evidence="2">
    <location>
        <begin position="130"/>
        <end position="201"/>
    </location>
</feature>
<feature type="domain" description="Histidine kinase/HSP90-like ATPase" evidence="3">
    <location>
        <begin position="3"/>
        <end position="133"/>
    </location>
</feature>
<dbReference type="Proteomes" id="UP000298111">
    <property type="component" value="Unassembled WGS sequence"/>
</dbReference>
<comment type="caution">
    <text evidence="4">The sequence shown here is derived from an EMBL/GenBank/DDBJ whole genome shotgun (WGS) entry which is preliminary data.</text>
</comment>
<evidence type="ECO:0000259" key="3">
    <source>
        <dbReference type="Pfam" id="PF13581"/>
    </source>
</evidence>
<evidence type="ECO:0000313" key="5">
    <source>
        <dbReference type="Proteomes" id="UP000298111"/>
    </source>
</evidence>
<reference evidence="4 5" key="1">
    <citation type="submission" date="2018-10" db="EMBL/GenBank/DDBJ databases">
        <title>Isolation of pseudouridimycin from Streptomyces albus DSM 40763.</title>
        <authorList>
            <person name="Rosenqvist P."/>
            <person name="Metsae-Ketelae M."/>
            <person name="Virta P."/>
        </authorList>
    </citation>
    <scope>NUCLEOTIDE SEQUENCE [LARGE SCALE GENOMIC DNA]</scope>
    <source>
        <strain evidence="4 5">DSM 40763</strain>
    </source>
</reference>
<evidence type="ECO:0000256" key="2">
    <source>
        <dbReference type="SAM" id="MobiDB-lite"/>
    </source>
</evidence>
<proteinExistence type="predicted"/>
<dbReference type="PANTHER" id="PTHR35526">
    <property type="entry name" value="ANTI-SIGMA-F FACTOR RSBW-RELATED"/>
    <property type="match status" value="1"/>
</dbReference>
<accession>A0A6C1CCU3</accession>
<keyword evidence="1" id="KW-0418">Kinase</keyword>
<gene>
    <name evidence="4" type="ORF">D8771_30060</name>
</gene>
<keyword evidence="4" id="KW-0547">Nucleotide-binding</keyword>
<keyword evidence="1" id="KW-0808">Transferase</keyword>
<keyword evidence="4" id="KW-0067">ATP-binding</keyword>
<dbReference type="InterPro" id="IPR050267">
    <property type="entry name" value="Anti-sigma-factor_SerPK"/>
</dbReference>
<dbReference type="GO" id="GO:0005524">
    <property type="term" value="F:ATP binding"/>
    <property type="evidence" value="ECO:0007669"/>
    <property type="project" value="UniProtKB-KW"/>
</dbReference>
<evidence type="ECO:0000313" key="4">
    <source>
        <dbReference type="EMBL" id="TGG76254.1"/>
    </source>
</evidence>
<name>A0A6C1CCU3_9ACTN</name>
<dbReference type="CDD" id="cd16936">
    <property type="entry name" value="HATPase_RsbW-like"/>
    <property type="match status" value="1"/>
</dbReference>
<dbReference type="Pfam" id="PF13581">
    <property type="entry name" value="HATPase_c_2"/>
    <property type="match status" value="1"/>
</dbReference>
<protein>
    <submittedName>
        <fullName evidence="4">ATP-binding protein</fullName>
    </submittedName>
</protein>
<keyword evidence="1" id="KW-0723">Serine/threonine-protein kinase</keyword>
<dbReference type="AlphaFoldDB" id="A0A6C1CCU3"/>
<dbReference type="PANTHER" id="PTHR35526:SF3">
    <property type="entry name" value="ANTI-SIGMA-F FACTOR RSBW"/>
    <property type="match status" value="1"/>
</dbReference>
<evidence type="ECO:0000256" key="1">
    <source>
        <dbReference type="ARBA" id="ARBA00022527"/>
    </source>
</evidence>
<dbReference type="GO" id="GO:0004674">
    <property type="term" value="F:protein serine/threonine kinase activity"/>
    <property type="evidence" value="ECO:0007669"/>
    <property type="project" value="UniProtKB-KW"/>
</dbReference>
<dbReference type="InterPro" id="IPR036890">
    <property type="entry name" value="HATPase_C_sf"/>
</dbReference>